<evidence type="ECO:0000256" key="5">
    <source>
        <dbReference type="ARBA" id="ARBA00022679"/>
    </source>
</evidence>
<dbReference type="InterPro" id="IPR042240">
    <property type="entry name" value="CHASE_sf"/>
</dbReference>
<evidence type="ECO:0000256" key="3">
    <source>
        <dbReference type="ARBA" id="ARBA00012438"/>
    </source>
</evidence>
<feature type="modified residue" description="4-aspartylphosphate" evidence="11">
    <location>
        <position position="886"/>
    </location>
</feature>
<dbReference type="PROSITE" id="PS50110">
    <property type="entry name" value="RESPONSE_REGULATORY"/>
    <property type="match status" value="2"/>
</dbReference>
<dbReference type="InterPro" id="IPR013655">
    <property type="entry name" value="PAS_fold_3"/>
</dbReference>
<dbReference type="InterPro" id="IPR011006">
    <property type="entry name" value="CheY-like_superfamily"/>
</dbReference>
<feature type="modified residue" description="4-aspartylphosphate" evidence="11">
    <location>
        <position position="763"/>
    </location>
</feature>
<dbReference type="PRINTS" id="PR00344">
    <property type="entry name" value="BCTRLSENSOR"/>
</dbReference>
<dbReference type="PANTHER" id="PTHR43047">
    <property type="entry name" value="TWO-COMPONENT HISTIDINE PROTEIN KINASE"/>
    <property type="match status" value="1"/>
</dbReference>
<dbReference type="SMART" id="SM00086">
    <property type="entry name" value="PAC"/>
    <property type="match status" value="1"/>
</dbReference>
<dbReference type="InterPro" id="IPR001610">
    <property type="entry name" value="PAC"/>
</dbReference>
<dbReference type="EC" id="2.7.13.3" evidence="3"/>
<comment type="caution">
    <text evidence="18">The sequence shown here is derived from an EMBL/GenBank/DDBJ whole genome shotgun (WGS) entry which is preliminary data.</text>
</comment>
<evidence type="ECO:0000256" key="7">
    <source>
        <dbReference type="ARBA" id="ARBA00022777"/>
    </source>
</evidence>
<dbReference type="InterPro" id="IPR000014">
    <property type="entry name" value="PAS"/>
</dbReference>
<dbReference type="CDD" id="cd00156">
    <property type="entry name" value="REC"/>
    <property type="match status" value="1"/>
</dbReference>
<evidence type="ECO:0000256" key="9">
    <source>
        <dbReference type="ARBA" id="ARBA00023012"/>
    </source>
</evidence>
<dbReference type="CDD" id="cd00130">
    <property type="entry name" value="PAS"/>
    <property type="match status" value="1"/>
</dbReference>
<dbReference type="AlphaFoldDB" id="A0A7X2BL18"/>
<feature type="domain" description="PAS" evidence="15">
    <location>
        <begin position="352"/>
        <end position="418"/>
    </location>
</feature>
<evidence type="ECO:0000313" key="19">
    <source>
        <dbReference type="Proteomes" id="UP000441404"/>
    </source>
</evidence>
<evidence type="ECO:0000259" key="15">
    <source>
        <dbReference type="PROSITE" id="PS50112"/>
    </source>
</evidence>
<dbReference type="Gene3D" id="3.30.450.350">
    <property type="entry name" value="CHASE domain"/>
    <property type="match status" value="1"/>
</dbReference>
<dbReference type="InterPro" id="IPR005467">
    <property type="entry name" value="His_kinase_dom"/>
</dbReference>
<keyword evidence="10 12" id="KW-0472">Membrane</keyword>
<feature type="domain" description="Response regulatory" evidence="14">
    <location>
        <begin position="838"/>
        <end position="947"/>
    </location>
</feature>
<dbReference type="InterPro" id="IPR035965">
    <property type="entry name" value="PAS-like_dom_sf"/>
</dbReference>
<dbReference type="PANTHER" id="PTHR43047:SF72">
    <property type="entry name" value="OSMOSENSING HISTIDINE PROTEIN KINASE SLN1"/>
    <property type="match status" value="1"/>
</dbReference>
<protein>
    <recommendedName>
        <fullName evidence="3">histidine kinase</fullName>
        <ecNumber evidence="3">2.7.13.3</ecNumber>
    </recommendedName>
</protein>
<keyword evidence="9" id="KW-0902">Two-component regulatory system</keyword>
<dbReference type="SMART" id="SM00387">
    <property type="entry name" value="HATPase_c"/>
    <property type="match status" value="1"/>
</dbReference>
<dbReference type="SUPFAM" id="SSF52172">
    <property type="entry name" value="CheY-like"/>
    <property type="match status" value="2"/>
</dbReference>
<keyword evidence="5" id="KW-0808">Transferase</keyword>
<dbReference type="InterPro" id="IPR036097">
    <property type="entry name" value="HisK_dim/P_sf"/>
</dbReference>
<sequence>MSPLVKLLSQRPRMMPLVVLLCGLLATAWAWYGLRASQQAAAELHFQQLTGEVVEAVEKRMSNHRQILLGGAGLFEASESVSREDWRHYVQRLDLETNYPGIQGVGFSQLIRPGQLAEFEAAMRSEGFADFSVRPPGSRDLYTSILFLEPFSGRNLAAFGFDMYSEPMRRAAMRQAAETGKAQLSGKVTLMQETAGPAQAGLLMYVPVYRSGAPLTNAKERFDALRGFVYSPYRVTDLMSGILDGRKLQIDFALFSGAKADPEQQLFVSDPRVASGQVAIRQASLQLFGQNWTFSFYAQPGFFKRFHQGQDLLLLLGGIISVLLFFLTRTLAQGQQNALKLAGDMTVQLRNSEVRLQRVLQGGHDGWWDLDMQSASFYASPRTWQMLGYSDDGPQPPFNDWAQLVHPEDLPVLQDLLQPSEGEAEKYLNHECRLLTHDGHSLPVLIRALIQYSSDGQMLRASGTAMDLSEQKRIEQLKNDFVSTVSHELRTPLTSISGSLGLVNGGALGVVPESMRAMLEIAQQNSQRLSHLINDLLDMDKLAAGKLSFELTNLGLAAELEGAVSCNQSYANQHQVELQLDPIPVLQVRADALRLQQVLSNFLSNAIKFSPSGGHVRMHTTLRDGRVRVSVTDQGSGIPEHFRSHIFHKFSQAESGDQRQKGGTGLGLAISKELIERMGGLIGFDSQEGHGSTFWFELPVLMVHTPAPDLQRPTILVIEDEADIARLLLMLLQGAGYRVLLAHSLAAAREILEREPVAAITLDLRLPDGNGVEFIQELHRDHNVRDIPILVISAASEQGQLSLQGGLHVLDWLDKPIDPARLLGGLRRALNGMHEKPRILHVEDDADLRVVIAEQGRHLAEFIGAATLNEARQRLVAGSLDLVLLDLNLPDGNGLELIEEIHQLCPGLPIVVLSSTELSTEQLSRVEAALAKSRTETQDFLDILARLLPTKENGYA</sequence>
<evidence type="ECO:0000256" key="4">
    <source>
        <dbReference type="ARBA" id="ARBA00022553"/>
    </source>
</evidence>
<dbReference type="InterPro" id="IPR001789">
    <property type="entry name" value="Sig_transdc_resp-reg_receiver"/>
</dbReference>
<name>A0A7X2BL18_9PSED</name>
<keyword evidence="7" id="KW-0418">Kinase</keyword>
<dbReference type="Pfam" id="PF08447">
    <property type="entry name" value="PAS_3"/>
    <property type="match status" value="1"/>
</dbReference>
<feature type="domain" description="CHASE" evidence="17">
    <location>
        <begin position="77"/>
        <end position="243"/>
    </location>
</feature>
<comment type="catalytic activity">
    <reaction evidence="1">
        <text>ATP + protein L-histidine = ADP + protein N-phospho-L-histidine.</text>
        <dbReference type="EC" id="2.7.13.3"/>
    </reaction>
</comment>
<keyword evidence="4 11" id="KW-0597">Phosphoprotein</keyword>
<dbReference type="SUPFAM" id="SSF55874">
    <property type="entry name" value="ATPase domain of HSP90 chaperone/DNA topoisomerase II/histidine kinase"/>
    <property type="match status" value="1"/>
</dbReference>
<dbReference type="SMART" id="SM00448">
    <property type="entry name" value="REC"/>
    <property type="match status" value="2"/>
</dbReference>
<feature type="transmembrane region" description="Helical" evidence="12">
    <location>
        <begin position="312"/>
        <end position="332"/>
    </location>
</feature>
<dbReference type="Proteomes" id="UP000441404">
    <property type="component" value="Unassembled WGS sequence"/>
</dbReference>
<dbReference type="SUPFAM" id="SSF47384">
    <property type="entry name" value="Homodimeric domain of signal transducing histidine kinase"/>
    <property type="match status" value="1"/>
</dbReference>
<reference evidence="18 19" key="1">
    <citation type="submission" date="2019-10" db="EMBL/GenBank/DDBJ databases">
        <title>Evaluation of single-gene subtyping targets for Pseudomonas.</title>
        <authorList>
            <person name="Reichler S.J."/>
            <person name="Orsi R.H."/>
            <person name="Wiedmann M."/>
            <person name="Martin N.H."/>
            <person name="Murphy S.I."/>
        </authorList>
    </citation>
    <scope>NUCLEOTIDE SEQUENCE [LARGE SCALE GENOMIC DNA]</scope>
    <source>
        <strain evidence="18 19">FSL R10-3257</strain>
    </source>
</reference>
<dbReference type="Gene3D" id="1.10.287.130">
    <property type="match status" value="1"/>
</dbReference>
<dbReference type="Pfam" id="PF00072">
    <property type="entry name" value="Response_reg"/>
    <property type="match status" value="2"/>
</dbReference>
<evidence type="ECO:0000256" key="8">
    <source>
        <dbReference type="ARBA" id="ARBA00022989"/>
    </source>
</evidence>
<dbReference type="Pfam" id="PF03924">
    <property type="entry name" value="CHASE"/>
    <property type="match status" value="1"/>
</dbReference>
<evidence type="ECO:0000256" key="11">
    <source>
        <dbReference type="PROSITE-ProRule" id="PRU00169"/>
    </source>
</evidence>
<dbReference type="SMART" id="SM00388">
    <property type="entry name" value="HisKA"/>
    <property type="match status" value="1"/>
</dbReference>
<dbReference type="PROSITE" id="PS50109">
    <property type="entry name" value="HIS_KIN"/>
    <property type="match status" value="1"/>
</dbReference>
<dbReference type="PROSITE" id="PS50113">
    <property type="entry name" value="PAC"/>
    <property type="match status" value="1"/>
</dbReference>
<dbReference type="FunFam" id="3.30.565.10:FF:000006">
    <property type="entry name" value="Sensor histidine kinase WalK"/>
    <property type="match status" value="1"/>
</dbReference>
<proteinExistence type="predicted"/>
<organism evidence="18 19">
    <name type="scientific">Pseudomonas helleri</name>
    <dbReference type="NCBI Taxonomy" id="1608996"/>
    <lineage>
        <taxon>Bacteria</taxon>
        <taxon>Pseudomonadati</taxon>
        <taxon>Pseudomonadota</taxon>
        <taxon>Gammaproteobacteria</taxon>
        <taxon>Pseudomonadales</taxon>
        <taxon>Pseudomonadaceae</taxon>
        <taxon>Pseudomonas</taxon>
    </lineage>
</organism>
<dbReference type="EMBL" id="WIWJ01000078">
    <property type="protein sequence ID" value="MQT49967.1"/>
    <property type="molecule type" value="Genomic_DNA"/>
</dbReference>
<dbReference type="InterPro" id="IPR003594">
    <property type="entry name" value="HATPase_dom"/>
</dbReference>
<accession>A0A7X2BL18</accession>
<dbReference type="InterPro" id="IPR036890">
    <property type="entry name" value="HATPase_C_sf"/>
</dbReference>
<dbReference type="CDD" id="cd00082">
    <property type="entry name" value="HisKA"/>
    <property type="match status" value="1"/>
</dbReference>
<dbReference type="SMART" id="SM01079">
    <property type="entry name" value="CHASE"/>
    <property type="match status" value="1"/>
</dbReference>
<dbReference type="Gene3D" id="3.30.565.10">
    <property type="entry name" value="Histidine kinase-like ATPase, C-terminal domain"/>
    <property type="match status" value="1"/>
</dbReference>
<evidence type="ECO:0000259" key="17">
    <source>
        <dbReference type="PROSITE" id="PS50839"/>
    </source>
</evidence>
<evidence type="ECO:0000259" key="16">
    <source>
        <dbReference type="PROSITE" id="PS50113"/>
    </source>
</evidence>
<dbReference type="FunFam" id="1.10.287.130:FF:000001">
    <property type="entry name" value="Two-component sensor histidine kinase"/>
    <property type="match status" value="1"/>
</dbReference>
<feature type="domain" description="Response regulatory" evidence="14">
    <location>
        <begin position="714"/>
        <end position="830"/>
    </location>
</feature>
<dbReference type="InterPro" id="IPR000700">
    <property type="entry name" value="PAS-assoc_C"/>
</dbReference>
<dbReference type="GO" id="GO:0000155">
    <property type="term" value="F:phosphorelay sensor kinase activity"/>
    <property type="evidence" value="ECO:0007669"/>
    <property type="project" value="InterPro"/>
</dbReference>
<evidence type="ECO:0000256" key="10">
    <source>
        <dbReference type="ARBA" id="ARBA00023136"/>
    </source>
</evidence>
<evidence type="ECO:0000313" key="18">
    <source>
        <dbReference type="EMBL" id="MQT49967.1"/>
    </source>
</evidence>
<dbReference type="SUPFAM" id="SSF55785">
    <property type="entry name" value="PYP-like sensor domain (PAS domain)"/>
    <property type="match status" value="1"/>
</dbReference>
<dbReference type="Pfam" id="PF00512">
    <property type="entry name" value="HisKA"/>
    <property type="match status" value="1"/>
</dbReference>
<dbReference type="GO" id="GO:0009927">
    <property type="term" value="F:histidine phosphotransfer kinase activity"/>
    <property type="evidence" value="ECO:0007669"/>
    <property type="project" value="TreeGrafter"/>
</dbReference>
<keyword evidence="6 12" id="KW-0812">Transmembrane</keyword>
<dbReference type="Pfam" id="PF02518">
    <property type="entry name" value="HATPase_c"/>
    <property type="match status" value="1"/>
</dbReference>
<dbReference type="PROSITE" id="PS50839">
    <property type="entry name" value="CHASE"/>
    <property type="match status" value="1"/>
</dbReference>
<dbReference type="Gene3D" id="3.40.50.2300">
    <property type="match status" value="2"/>
</dbReference>
<evidence type="ECO:0000256" key="2">
    <source>
        <dbReference type="ARBA" id="ARBA00004370"/>
    </source>
</evidence>
<dbReference type="InterPro" id="IPR006189">
    <property type="entry name" value="CHASE_dom"/>
</dbReference>
<dbReference type="Gene3D" id="3.30.450.20">
    <property type="entry name" value="PAS domain"/>
    <property type="match status" value="1"/>
</dbReference>
<feature type="domain" description="Histidine kinase" evidence="13">
    <location>
        <begin position="484"/>
        <end position="702"/>
    </location>
</feature>
<evidence type="ECO:0000259" key="13">
    <source>
        <dbReference type="PROSITE" id="PS50109"/>
    </source>
</evidence>
<comment type="subcellular location">
    <subcellularLocation>
        <location evidence="2">Membrane</location>
    </subcellularLocation>
</comment>
<keyword evidence="8 12" id="KW-1133">Transmembrane helix</keyword>
<evidence type="ECO:0000256" key="1">
    <source>
        <dbReference type="ARBA" id="ARBA00000085"/>
    </source>
</evidence>
<dbReference type="PROSITE" id="PS50112">
    <property type="entry name" value="PAS"/>
    <property type="match status" value="1"/>
</dbReference>
<dbReference type="InterPro" id="IPR004358">
    <property type="entry name" value="Sig_transdc_His_kin-like_C"/>
</dbReference>
<gene>
    <name evidence="18" type="ORF">GHO40_25085</name>
</gene>
<dbReference type="GO" id="GO:0005886">
    <property type="term" value="C:plasma membrane"/>
    <property type="evidence" value="ECO:0007669"/>
    <property type="project" value="TreeGrafter"/>
</dbReference>
<dbReference type="CDD" id="cd16922">
    <property type="entry name" value="HATPase_EvgS-ArcB-TorS-like"/>
    <property type="match status" value="1"/>
</dbReference>
<feature type="domain" description="PAC" evidence="16">
    <location>
        <begin position="428"/>
        <end position="480"/>
    </location>
</feature>
<dbReference type="InterPro" id="IPR003661">
    <property type="entry name" value="HisK_dim/P_dom"/>
</dbReference>
<evidence type="ECO:0000256" key="12">
    <source>
        <dbReference type="SAM" id="Phobius"/>
    </source>
</evidence>
<evidence type="ECO:0000259" key="14">
    <source>
        <dbReference type="PROSITE" id="PS50110"/>
    </source>
</evidence>
<evidence type="ECO:0000256" key="6">
    <source>
        <dbReference type="ARBA" id="ARBA00022692"/>
    </source>
</evidence>